<gene>
    <name evidence="8" type="ORF">GCM10008955_19440</name>
</gene>
<dbReference type="InterPro" id="IPR011010">
    <property type="entry name" value="DNA_brk_join_enz"/>
</dbReference>
<sequence>MTGERTKKAEKKTKARGNGEGTVWKEGDVYRWQVTLGYKTDGKRITRSGRAASKKAAHDAMNKVQADYSRGLIGEPAKVTVAEYAGRWQRRQLQVTPRTANQYGEELAYALEYIGDMRLQDVRPHHMKDLMVTLSKRQMHGGTVMSPRTQARVLTRLRSVFREAVTDQIIYVNPMEGVRQVKATRAASAGEALDFDQASRLHTIGTALHAAGLCRQWPAIFTAVSIGLRRGEVMGLTWQDIDLERGVLRIRQTRVMGLEEIEMGDPKTVNSRRDVHLPPSLVAVLLDHRAAQEKERQAAGSAWAGTGAVFATALGDWTHPANMERGVKLLVDWSDPERLDQQSGKRTVWQGVPREKRAALMAAVQAGEKLPSISPHDLRHTYATLALRRGVPVEVVSKVLGHARVSITLDVYRHVMDNERRALVVDLFDALPTTPAITLPALN</sequence>
<organism evidence="8 9">
    <name type="scientific">Deinococcus malanensis</name>
    <dbReference type="NCBI Taxonomy" id="1706855"/>
    <lineage>
        <taxon>Bacteria</taxon>
        <taxon>Thermotogati</taxon>
        <taxon>Deinococcota</taxon>
        <taxon>Deinococci</taxon>
        <taxon>Deinococcales</taxon>
        <taxon>Deinococcaceae</taxon>
        <taxon>Deinococcus</taxon>
    </lineage>
</organism>
<dbReference type="InterPro" id="IPR002104">
    <property type="entry name" value="Integrase_catalytic"/>
</dbReference>
<comment type="similarity">
    <text evidence="1">Belongs to the 'phage' integrase family.</text>
</comment>
<keyword evidence="3" id="KW-0233">DNA recombination</keyword>
<dbReference type="InterPro" id="IPR013762">
    <property type="entry name" value="Integrase-like_cat_sf"/>
</dbReference>
<comment type="caution">
    <text evidence="8">The sequence shown here is derived from an EMBL/GenBank/DDBJ whole genome shotgun (WGS) entry which is preliminary data.</text>
</comment>
<dbReference type="Proteomes" id="UP000647587">
    <property type="component" value="Unassembled WGS sequence"/>
</dbReference>
<dbReference type="PROSITE" id="PS51898">
    <property type="entry name" value="TYR_RECOMBINASE"/>
    <property type="match status" value="1"/>
</dbReference>
<accession>A0ABQ2ETQ5</accession>
<dbReference type="Pfam" id="PF00589">
    <property type="entry name" value="Phage_integrase"/>
    <property type="match status" value="1"/>
</dbReference>
<protein>
    <submittedName>
        <fullName evidence="8">Site-specific integrase</fullName>
    </submittedName>
</protein>
<evidence type="ECO:0000256" key="3">
    <source>
        <dbReference type="ARBA" id="ARBA00023172"/>
    </source>
</evidence>
<dbReference type="PANTHER" id="PTHR30349">
    <property type="entry name" value="PHAGE INTEGRASE-RELATED"/>
    <property type="match status" value="1"/>
</dbReference>
<evidence type="ECO:0000259" key="6">
    <source>
        <dbReference type="PROSITE" id="PS51898"/>
    </source>
</evidence>
<evidence type="ECO:0000256" key="2">
    <source>
        <dbReference type="ARBA" id="ARBA00023125"/>
    </source>
</evidence>
<evidence type="ECO:0000259" key="7">
    <source>
        <dbReference type="PROSITE" id="PS51900"/>
    </source>
</evidence>
<dbReference type="SUPFAM" id="SSF56349">
    <property type="entry name" value="DNA breaking-rejoining enzymes"/>
    <property type="match status" value="1"/>
</dbReference>
<dbReference type="InterPro" id="IPR044068">
    <property type="entry name" value="CB"/>
</dbReference>
<dbReference type="Gene3D" id="1.10.443.10">
    <property type="entry name" value="Intergrase catalytic core"/>
    <property type="match status" value="1"/>
</dbReference>
<dbReference type="CDD" id="cd01189">
    <property type="entry name" value="INT_ICEBs1_C_like"/>
    <property type="match status" value="1"/>
</dbReference>
<dbReference type="InterPro" id="IPR010998">
    <property type="entry name" value="Integrase_recombinase_N"/>
</dbReference>
<evidence type="ECO:0000313" key="8">
    <source>
        <dbReference type="EMBL" id="GGK25826.1"/>
    </source>
</evidence>
<feature type="domain" description="Core-binding (CB)" evidence="7">
    <location>
        <begin position="79"/>
        <end position="165"/>
    </location>
</feature>
<feature type="region of interest" description="Disordered" evidence="5">
    <location>
        <begin position="1"/>
        <end position="20"/>
    </location>
</feature>
<dbReference type="EMBL" id="BMPP01000007">
    <property type="protein sequence ID" value="GGK25826.1"/>
    <property type="molecule type" value="Genomic_DNA"/>
</dbReference>
<proteinExistence type="inferred from homology"/>
<dbReference type="InterPro" id="IPR050090">
    <property type="entry name" value="Tyrosine_recombinase_XerCD"/>
</dbReference>
<reference evidence="9" key="1">
    <citation type="journal article" date="2019" name="Int. J. Syst. Evol. Microbiol.">
        <title>The Global Catalogue of Microorganisms (GCM) 10K type strain sequencing project: providing services to taxonomists for standard genome sequencing and annotation.</title>
        <authorList>
            <consortium name="The Broad Institute Genomics Platform"/>
            <consortium name="The Broad Institute Genome Sequencing Center for Infectious Disease"/>
            <person name="Wu L."/>
            <person name="Ma J."/>
        </authorList>
    </citation>
    <scope>NUCLEOTIDE SEQUENCE [LARGE SCALE GENOMIC DNA]</scope>
    <source>
        <strain evidence="9">JCM 30331</strain>
    </source>
</reference>
<evidence type="ECO:0000256" key="5">
    <source>
        <dbReference type="SAM" id="MobiDB-lite"/>
    </source>
</evidence>
<dbReference type="RefSeq" id="WP_189007444.1">
    <property type="nucleotide sequence ID" value="NZ_BMPP01000007.1"/>
</dbReference>
<evidence type="ECO:0000256" key="4">
    <source>
        <dbReference type="PROSITE-ProRule" id="PRU01248"/>
    </source>
</evidence>
<evidence type="ECO:0000313" key="9">
    <source>
        <dbReference type="Proteomes" id="UP000647587"/>
    </source>
</evidence>
<keyword evidence="9" id="KW-1185">Reference proteome</keyword>
<dbReference type="PROSITE" id="PS51900">
    <property type="entry name" value="CB"/>
    <property type="match status" value="1"/>
</dbReference>
<feature type="domain" description="Tyr recombinase" evidence="6">
    <location>
        <begin position="182"/>
        <end position="426"/>
    </location>
</feature>
<dbReference type="Gene3D" id="1.10.150.130">
    <property type="match status" value="1"/>
</dbReference>
<evidence type="ECO:0000256" key="1">
    <source>
        <dbReference type="ARBA" id="ARBA00008857"/>
    </source>
</evidence>
<dbReference type="PANTHER" id="PTHR30349:SF41">
    <property type="entry name" value="INTEGRASE_RECOMBINASE PROTEIN MJ0367-RELATED"/>
    <property type="match status" value="1"/>
</dbReference>
<name>A0ABQ2ETQ5_9DEIO</name>
<keyword evidence="2 4" id="KW-0238">DNA-binding</keyword>